<evidence type="ECO:0000313" key="4">
    <source>
        <dbReference type="Proteomes" id="UP000724149"/>
    </source>
</evidence>
<feature type="compositionally biased region" description="Basic and acidic residues" evidence="1">
    <location>
        <begin position="333"/>
        <end position="342"/>
    </location>
</feature>
<feature type="region of interest" description="Disordered" evidence="1">
    <location>
        <begin position="321"/>
        <end position="342"/>
    </location>
</feature>
<proteinExistence type="predicted"/>
<feature type="chain" id="PRO_5045598673" description="SipW-cognate class signal peptide" evidence="2">
    <location>
        <begin position="24"/>
        <end position="342"/>
    </location>
</feature>
<evidence type="ECO:0000313" key="3">
    <source>
        <dbReference type="EMBL" id="MBM6922419.1"/>
    </source>
</evidence>
<protein>
    <recommendedName>
        <fullName evidence="5">SipW-cognate class signal peptide</fullName>
    </recommendedName>
</protein>
<evidence type="ECO:0000256" key="1">
    <source>
        <dbReference type="SAM" id="MobiDB-lite"/>
    </source>
</evidence>
<accession>A0ABS2GLV4</accession>
<dbReference type="RefSeq" id="WP_204719357.1">
    <property type="nucleotide sequence ID" value="NZ_JACSNR010000001.1"/>
</dbReference>
<evidence type="ECO:0000256" key="2">
    <source>
        <dbReference type="SAM" id="SignalP"/>
    </source>
</evidence>
<keyword evidence="2" id="KW-0732">Signal</keyword>
<organism evidence="3 4">
    <name type="scientific">Hydrogenoanaerobacterium saccharovorans</name>
    <dbReference type="NCBI Taxonomy" id="474960"/>
    <lineage>
        <taxon>Bacteria</taxon>
        <taxon>Bacillati</taxon>
        <taxon>Bacillota</taxon>
        <taxon>Clostridia</taxon>
        <taxon>Eubacteriales</taxon>
        <taxon>Oscillospiraceae</taxon>
        <taxon>Hydrogenoanaerobacterium</taxon>
    </lineage>
</organism>
<comment type="caution">
    <text evidence="3">The sequence shown here is derived from an EMBL/GenBank/DDBJ whole genome shotgun (WGS) entry which is preliminary data.</text>
</comment>
<gene>
    <name evidence="3" type="ORF">H9X81_01750</name>
</gene>
<sequence>MKKLFALTLAALMAAGTTTVAFAANEGVYIDPADDYYVLGSDNRAKAAASDDEYEGGDKLVIPVRVYKDDVSDGEYVAGDDTDLGFLTYTSDYDRNVTVRADWKVGKDLGAEVDVDWVNYSKLGNLGTSDSQIMSVIITLPENETTKVEDLAGTIRVGRTSSAAKKGPAFDLEVSFFSDATLTNTPNFDGGNLPTGSTGIVTFDKEAGEIDIDFDDIATFTVDVDGQGKLNLAWNTDFDKEFGAMYDYANLHFFNFEGTPAFNKTGTMMVYADKDTFIYEATEDGAKEIDATYDEDYEAWVFKTRKLTSYVVSDVELTDKTVTEDNSSSTTDGGKDNPDTGR</sequence>
<name>A0ABS2GLV4_9FIRM</name>
<dbReference type="EMBL" id="JACSNR010000001">
    <property type="protein sequence ID" value="MBM6922419.1"/>
    <property type="molecule type" value="Genomic_DNA"/>
</dbReference>
<dbReference type="Proteomes" id="UP000724149">
    <property type="component" value="Unassembled WGS sequence"/>
</dbReference>
<feature type="signal peptide" evidence="2">
    <location>
        <begin position="1"/>
        <end position="23"/>
    </location>
</feature>
<reference evidence="3 4" key="1">
    <citation type="journal article" date="2021" name="Sci. Rep.">
        <title>The distribution of antibiotic resistance genes in chicken gut microbiota commensals.</title>
        <authorList>
            <person name="Juricova H."/>
            <person name="Matiasovicova J."/>
            <person name="Kubasova T."/>
            <person name="Cejkova D."/>
            <person name="Rychlik I."/>
        </authorList>
    </citation>
    <scope>NUCLEOTIDE SEQUENCE [LARGE SCALE GENOMIC DNA]</scope>
    <source>
        <strain evidence="3 4">An564</strain>
    </source>
</reference>
<evidence type="ECO:0008006" key="5">
    <source>
        <dbReference type="Google" id="ProtNLM"/>
    </source>
</evidence>
<keyword evidence="4" id="KW-1185">Reference proteome</keyword>